<name>A0A9J6D409_RHIMP</name>
<organism evidence="3 4">
    <name type="scientific">Rhipicephalus microplus</name>
    <name type="common">Cattle tick</name>
    <name type="synonym">Boophilus microplus</name>
    <dbReference type="NCBI Taxonomy" id="6941"/>
    <lineage>
        <taxon>Eukaryota</taxon>
        <taxon>Metazoa</taxon>
        <taxon>Ecdysozoa</taxon>
        <taxon>Arthropoda</taxon>
        <taxon>Chelicerata</taxon>
        <taxon>Arachnida</taxon>
        <taxon>Acari</taxon>
        <taxon>Parasitiformes</taxon>
        <taxon>Ixodida</taxon>
        <taxon>Ixodoidea</taxon>
        <taxon>Ixodidae</taxon>
        <taxon>Rhipicephalinae</taxon>
        <taxon>Rhipicephalus</taxon>
        <taxon>Boophilus</taxon>
    </lineage>
</organism>
<feature type="transmembrane region" description="Helical" evidence="1">
    <location>
        <begin position="308"/>
        <end position="329"/>
    </location>
</feature>
<dbReference type="InterPro" id="IPR013783">
    <property type="entry name" value="Ig-like_fold"/>
</dbReference>
<dbReference type="EMBL" id="JABSTU010000011">
    <property type="protein sequence ID" value="KAH8008820.1"/>
    <property type="molecule type" value="Genomic_DNA"/>
</dbReference>
<keyword evidence="4" id="KW-1185">Reference proteome</keyword>
<comment type="caution">
    <text evidence="3">The sequence shown here is derived from an EMBL/GenBank/DDBJ whole genome shotgun (WGS) entry which is preliminary data.</text>
</comment>
<keyword evidence="1" id="KW-1133">Transmembrane helix</keyword>
<keyword evidence="1" id="KW-0472">Membrane</keyword>
<dbReference type="InterPro" id="IPR036179">
    <property type="entry name" value="Ig-like_dom_sf"/>
</dbReference>
<reference evidence="3" key="1">
    <citation type="journal article" date="2020" name="Cell">
        <title>Large-Scale Comparative Analyses of Tick Genomes Elucidate Their Genetic Diversity and Vector Capacities.</title>
        <authorList>
            <consortium name="Tick Genome and Microbiome Consortium (TIGMIC)"/>
            <person name="Jia N."/>
            <person name="Wang J."/>
            <person name="Shi W."/>
            <person name="Du L."/>
            <person name="Sun Y."/>
            <person name="Zhan W."/>
            <person name="Jiang J.F."/>
            <person name="Wang Q."/>
            <person name="Zhang B."/>
            <person name="Ji P."/>
            <person name="Bell-Sakyi L."/>
            <person name="Cui X.M."/>
            <person name="Yuan T.T."/>
            <person name="Jiang B.G."/>
            <person name="Yang W.F."/>
            <person name="Lam T.T."/>
            <person name="Chang Q.C."/>
            <person name="Ding S.J."/>
            <person name="Wang X.J."/>
            <person name="Zhu J.G."/>
            <person name="Ruan X.D."/>
            <person name="Zhao L."/>
            <person name="Wei J.T."/>
            <person name="Ye R.Z."/>
            <person name="Que T.C."/>
            <person name="Du C.H."/>
            <person name="Zhou Y.H."/>
            <person name="Cheng J.X."/>
            <person name="Dai P.F."/>
            <person name="Guo W.B."/>
            <person name="Han X.H."/>
            <person name="Huang E.J."/>
            <person name="Li L.F."/>
            <person name="Wei W."/>
            <person name="Gao Y.C."/>
            <person name="Liu J.Z."/>
            <person name="Shao H.Z."/>
            <person name="Wang X."/>
            <person name="Wang C.C."/>
            <person name="Yang T.C."/>
            <person name="Huo Q.B."/>
            <person name="Li W."/>
            <person name="Chen H.Y."/>
            <person name="Chen S.E."/>
            <person name="Zhou L.G."/>
            <person name="Ni X.B."/>
            <person name="Tian J.H."/>
            <person name="Sheng Y."/>
            <person name="Liu T."/>
            <person name="Pan Y.S."/>
            <person name="Xia L.Y."/>
            <person name="Li J."/>
            <person name="Zhao F."/>
            <person name="Cao W.C."/>
        </authorList>
    </citation>
    <scope>NUCLEOTIDE SEQUENCE</scope>
    <source>
        <strain evidence="3">Rmic-2018</strain>
    </source>
</reference>
<evidence type="ECO:0000256" key="1">
    <source>
        <dbReference type="SAM" id="Phobius"/>
    </source>
</evidence>
<feature type="domain" description="Ig-like" evidence="2">
    <location>
        <begin position="48"/>
        <end position="143"/>
    </location>
</feature>
<protein>
    <recommendedName>
        <fullName evidence="2">Ig-like domain-containing protein</fullName>
    </recommendedName>
</protein>
<gene>
    <name evidence="3" type="ORF">HPB51_005867</name>
</gene>
<dbReference type="InterPro" id="IPR007110">
    <property type="entry name" value="Ig-like_dom"/>
</dbReference>
<evidence type="ECO:0000313" key="4">
    <source>
        <dbReference type="Proteomes" id="UP000821866"/>
    </source>
</evidence>
<evidence type="ECO:0000259" key="2">
    <source>
        <dbReference type="PROSITE" id="PS50835"/>
    </source>
</evidence>
<feature type="transmembrane region" description="Helical" evidence="1">
    <location>
        <begin position="7"/>
        <end position="27"/>
    </location>
</feature>
<dbReference type="SUPFAM" id="SSF48726">
    <property type="entry name" value="Immunoglobulin"/>
    <property type="match status" value="1"/>
</dbReference>
<reference evidence="3" key="2">
    <citation type="submission" date="2021-09" db="EMBL/GenBank/DDBJ databases">
        <authorList>
            <person name="Jia N."/>
            <person name="Wang J."/>
            <person name="Shi W."/>
            <person name="Du L."/>
            <person name="Sun Y."/>
            <person name="Zhan W."/>
            <person name="Jiang J."/>
            <person name="Wang Q."/>
            <person name="Zhang B."/>
            <person name="Ji P."/>
            <person name="Sakyi L.B."/>
            <person name="Cui X."/>
            <person name="Yuan T."/>
            <person name="Jiang B."/>
            <person name="Yang W."/>
            <person name="Lam T.T.-Y."/>
            <person name="Chang Q."/>
            <person name="Ding S."/>
            <person name="Wang X."/>
            <person name="Zhu J."/>
            <person name="Ruan X."/>
            <person name="Zhao L."/>
            <person name="Wei J."/>
            <person name="Que T."/>
            <person name="Du C."/>
            <person name="Cheng J."/>
            <person name="Dai P."/>
            <person name="Han X."/>
            <person name="Huang E."/>
            <person name="Gao Y."/>
            <person name="Liu J."/>
            <person name="Shao H."/>
            <person name="Ye R."/>
            <person name="Li L."/>
            <person name="Wei W."/>
            <person name="Wang X."/>
            <person name="Wang C."/>
            <person name="Huo Q."/>
            <person name="Li W."/>
            <person name="Guo W."/>
            <person name="Chen H."/>
            <person name="Chen S."/>
            <person name="Zhou L."/>
            <person name="Zhou L."/>
            <person name="Ni X."/>
            <person name="Tian J."/>
            <person name="Zhou Y."/>
            <person name="Sheng Y."/>
            <person name="Liu T."/>
            <person name="Pan Y."/>
            <person name="Xia L."/>
            <person name="Li J."/>
            <person name="Zhao F."/>
            <person name="Cao W."/>
        </authorList>
    </citation>
    <scope>NUCLEOTIDE SEQUENCE</scope>
    <source>
        <strain evidence="3">Rmic-2018</strain>
        <tissue evidence="3">Larvae</tissue>
    </source>
</reference>
<dbReference type="PROSITE" id="PS50835">
    <property type="entry name" value="IG_LIKE"/>
    <property type="match status" value="1"/>
</dbReference>
<evidence type="ECO:0000313" key="3">
    <source>
        <dbReference type="EMBL" id="KAH8008820.1"/>
    </source>
</evidence>
<dbReference type="AlphaFoldDB" id="A0A9J6D409"/>
<keyword evidence="1" id="KW-0812">Transmembrane</keyword>
<dbReference type="Proteomes" id="UP000821866">
    <property type="component" value="Chromosome 9"/>
</dbReference>
<accession>A0A9J6D409</accession>
<proteinExistence type="predicted"/>
<sequence>MAKISVIVVVILIIITTISMAHFHWIAVVNATWFLATGGDVVGPGYLPYGVIRKRQPLRTLSLKTGDVLRLRCDSAVTLTLNATFIWLFQGLAIPPNSRPGLYRHKIVVARQAGRHPHATSSYSTLDMGHCNAAHVGIYTCQVVVEGVVADELHFEVRLTASTRREVNELDVSMHDPRPQHVPVALSLRDVQTQWLFAGLPRRSLAAQTWWSSASKLVGQACDNDEVCADTDPVSLCEAGVCICAPTFTLEGTHCIKRVGRYHRCGAQVVCRGSSMICNEGFCECTKDTGDTDDECGSKDHRRTLSLIMIYSAIAIVLLAVVFILLYAFCQKRYDLNDDLKGAFIITCVIL</sequence>
<dbReference type="Gene3D" id="2.60.40.10">
    <property type="entry name" value="Immunoglobulins"/>
    <property type="match status" value="1"/>
</dbReference>